<dbReference type="PATRIC" id="fig|284581.3.peg.2620"/>
<evidence type="ECO:0000313" key="1">
    <source>
        <dbReference type="EMBL" id="KOO46624.1"/>
    </source>
</evidence>
<dbReference type="OrthoDB" id="5244399at2"/>
<dbReference type="PANTHER" id="PTHR30531:SF12">
    <property type="entry name" value="FLAGELLAR BIOSYNTHETIC PROTEIN FLHB"/>
    <property type="match status" value="1"/>
</dbReference>
<organism evidence="1 2">
    <name type="scientific">Priestia koreensis</name>
    <dbReference type="NCBI Taxonomy" id="284581"/>
    <lineage>
        <taxon>Bacteria</taxon>
        <taxon>Bacillati</taxon>
        <taxon>Bacillota</taxon>
        <taxon>Bacilli</taxon>
        <taxon>Bacillales</taxon>
        <taxon>Bacillaceae</taxon>
        <taxon>Priestia</taxon>
    </lineage>
</organism>
<dbReference type="STRING" id="284581.AMD01_12490"/>
<dbReference type="InterPro" id="IPR006135">
    <property type="entry name" value="T3SS_substrate_exporter"/>
</dbReference>
<accession>A0A0M0L6F9</accession>
<dbReference type="GO" id="GO:0009306">
    <property type="term" value="P:protein secretion"/>
    <property type="evidence" value="ECO:0007669"/>
    <property type="project" value="InterPro"/>
</dbReference>
<dbReference type="GO" id="GO:0005886">
    <property type="term" value="C:plasma membrane"/>
    <property type="evidence" value="ECO:0007669"/>
    <property type="project" value="TreeGrafter"/>
</dbReference>
<protein>
    <recommendedName>
        <fullName evidence="3">Flagellar biosynthesis protein</fullName>
    </recommendedName>
</protein>
<dbReference type="SUPFAM" id="SSF160544">
    <property type="entry name" value="EscU C-terminal domain-like"/>
    <property type="match status" value="1"/>
</dbReference>
<reference evidence="2" key="1">
    <citation type="submission" date="2015-08" db="EMBL/GenBank/DDBJ databases">
        <title>Fjat-14210 dsm16467.</title>
        <authorList>
            <person name="Liu B."/>
            <person name="Wang J."/>
            <person name="Zhu Y."/>
            <person name="Liu G."/>
            <person name="Chen Q."/>
            <person name="Chen Z."/>
            <person name="Lan J."/>
            <person name="Che J."/>
            <person name="Ge C."/>
            <person name="Shi H."/>
            <person name="Pan Z."/>
            <person name="Liu X."/>
        </authorList>
    </citation>
    <scope>NUCLEOTIDE SEQUENCE [LARGE SCALE GENOMIC DNA]</scope>
    <source>
        <strain evidence="2">DSM 16467</strain>
    </source>
</reference>
<evidence type="ECO:0000313" key="2">
    <source>
        <dbReference type="Proteomes" id="UP000037558"/>
    </source>
</evidence>
<proteinExistence type="predicted"/>
<evidence type="ECO:0008006" key="3">
    <source>
        <dbReference type="Google" id="ProtNLM"/>
    </source>
</evidence>
<dbReference type="Gene3D" id="3.40.1690.10">
    <property type="entry name" value="secretion proteins EscU"/>
    <property type="match status" value="1"/>
</dbReference>
<dbReference type="AlphaFoldDB" id="A0A0M0L6F9"/>
<dbReference type="EMBL" id="LILC01000013">
    <property type="protein sequence ID" value="KOO46624.1"/>
    <property type="molecule type" value="Genomic_DNA"/>
</dbReference>
<sequence>MNERDAKKRKNAVALSYDTNADEAPKVVATGKGFVAEKIIAEAEKNHIPIQHDASLVELLGQLNINEKIPQELYGVVAEIFAFIYRIDQGVTPPKKDK</sequence>
<dbReference type="RefSeq" id="WP_053401720.1">
    <property type="nucleotide sequence ID" value="NZ_JAUKEN010000001.1"/>
</dbReference>
<dbReference type="InterPro" id="IPR029025">
    <property type="entry name" value="T3SS_substrate_exporter_C"/>
</dbReference>
<keyword evidence="2" id="KW-1185">Reference proteome</keyword>
<dbReference type="Proteomes" id="UP000037558">
    <property type="component" value="Unassembled WGS sequence"/>
</dbReference>
<dbReference type="PANTHER" id="PTHR30531">
    <property type="entry name" value="FLAGELLAR BIOSYNTHETIC PROTEIN FLHB"/>
    <property type="match status" value="1"/>
</dbReference>
<name>A0A0M0L6F9_9BACI</name>
<dbReference type="Pfam" id="PF01312">
    <property type="entry name" value="Bac_export_2"/>
    <property type="match status" value="1"/>
</dbReference>
<comment type="caution">
    <text evidence="1">The sequence shown here is derived from an EMBL/GenBank/DDBJ whole genome shotgun (WGS) entry which is preliminary data.</text>
</comment>
<gene>
    <name evidence="1" type="ORF">AMD01_12490</name>
</gene>